<dbReference type="PANTHER" id="PTHR19879">
    <property type="entry name" value="TRANSCRIPTION INITIATION FACTOR TFIID"/>
    <property type="match status" value="1"/>
</dbReference>
<reference evidence="3" key="2">
    <citation type="journal article" date="2023" name="IMA Fungus">
        <title>Comparative genomic study of the Penicillium genus elucidates a diverse pangenome and 15 lateral gene transfer events.</title>
        <authorList>
            <person name="Petersen C."/>
            <person name="Sorensen T."/>
            <person name="Nielsen M.R."/>
            <person name="Sondergaard T.E."/>
            <person name="Sorensen J.L."/>
            <person name="Fitzpatrick D.A."/>
            <person name="Frisvad J.C."/>
            <person name="Nielsen K.L."/>
        </authorList>
    </citation>
    <scope>NUCLEOTIDE SEQUENCE</scope>
    <source>
        <strain evidence="3">IBT 22155</strain>
    </source>
</reference>
<keyword evidence="2" id="KW-1133">Transmembrane helix</keyword>
<gene>
    <name evidence="3" type="ORF">N7515_003052</name>
</gene>
<dbReference type="GeneID" id="81402966"/>
<sequence>MAETTVESIFVTFSCNFVRWGADRGRRLSCLAIAVNLLGYGISVLRSPLLLLFRHDKTVRLWDTATGGLQQTLEGHSNAVVSVAFSPDGRLLASGSSDETVRLWDTAMGGLRQTLNATGMVTKLEFSQDGSYLITNLGTFDLQFGLQQHASSSTHECLVVFIEQGLWINLNGKTALWLPPDFRPTCFAVNGDLLVLGHASGQVSFLRFCLQ</sequence>
<proteinExistence type="predicted"/>
<dbReference type="PANTHER" id="PTHR19879:SF9">
    <property type="entry name" value="TRANSCRIPTION INITIATION FACTOR TFIID SUBUNIT 5"/>
    <property type="match status" value="1"/>
</dbReference>
<dbReference type="AlphaFoldDB" id="A0A9W9HDD5"/>
<protein>
    <recommendedName>
        <fullName evidence="5">WD40 repeat-like protein</fullName>
    </recommendedName>
</protein>
<reference evidence="3" key="1">
    <citation type="submission" date="2022-11" db="EMBL/GenBank/DDBJ databases">
        <authorList>
            <person name="Petersen C."/>
        </authorList>
    </citation>
    <scope>NUCLEOTIDE SEQUENCE</scope>
    <source>
        <strain evidence="3">IBT 22155</strain>
    </source>
</reference>
<dbReference type="Pfam" id="PF00400">
    <property type="entry name" value="WD40"/>
    <property type="match status" value="1"/>
</dbReference>
<keyword evidence="2" id="KW-0472">Membrane</keyword>
<accession>A0A9W9HDD5</accession>
<dbReference type="PROSITE" id="PS50294">
    <property type="entry name" value="WD_REPEATS_REGION"/>
    <property type="match status" value="1"/>
</dbReference>
<dbReference type="OrthoDB" id="538223at2759"/>
<evidence type="ECO:0000256" key="2">
    <source>
        <dbReference type="SAM" id="Phobius"/>
    </source>
</evidence>
<feature type="repeat" description="WD" evidence="1">
    <location>
        <begin position="73"/>
        <end position="114"/>
    </location>
</feature>
<dbReference type="PROSITE" id="PS50082">
    <property type="entry name" value="WD_REPEATS_2"/>
    <property type="match status" value="1"/>
</dbReference>
<organism evidence="3 4">
    <name type="scientific">Penicillium bovifimosum</name>
    <dbReference type="NCBI Taxonomy" id="126998"/>
    <lineage>
        <taxon>Eukaryota</taxon>
        <taxon>Fungi</taxon>
        <taxon>Dikarya</taxon>
        <taxon>Ascomycota</taxon>
        <taxon>Pezizomycotina</taxon>
        <taxon>Eurotiomycetes</taxon>
        <taxon>Eurotiomycetidae</taxon>
        <taxon>Eurotiales</taxon>
        <taxon>Aspergillaceae</taxon>
        <taxon>Penicillium</taxon>
    </lineage>
</organism>
<dbReference type="Gene3D" id="2.130.10.10">
    <property type="entry name" value="YVTN repeat-like/Quinoprotein amine dehydrogenase"/>
    <property type="match status" value="1"/>
</dbReference>
<dbReference type="InterPro" id="IPR015943">
    <property type="entry name" value="WD40/YVTN_repeat-like_dom_sf"/>
</dbReference>
<dbReference type="SUPFAM" id="SSF50978">
    <property type="entry name" value="WD40 repeat-like"/>
    <property type="match status" value="1"/>
</dbReference>
<dbReference type="EMBL" id="JAPQKL010000002">
    <property type="protein sequence ID" value="KAJ5144265.1"/>
    <property type="molecule type" value="Genomic_DNA"/>
</dbReference>
<name>A0A9W9HDD5_9EURO</name>
<dbReference type="InterPro" id="IPR001680">
    <property type="entry name" value="WD40_rpt"/>
</dbReference>
<evidence type="ECO:0008006" key="5">
    <source>
        <dbReference type="Google" id="ProtNLM"/>
    </source>
</evidence>
<dbReference type="InterPro" id="IPR036322">
    <property type="entry name" value="WD40_repeat_dom_sf"/>
</dbReference>
<evidence type="ECO:0000256" key="1">
    <source>
        <dbReference type="PROSITE-ProRule" id="PRU00221"/>
    </source>
</evidence>
<dbReference type="RefSeq" id="XP_056525909.1">
    <property type="nucleotide sequence ID" value="XM_056663796.1"/>
</dbReference>
<evidence type="ECO:0000313" key="4">
    <source>
        <dbReference type="Proteomes" id="UP001149079"/>
    </source>
</evidence>
<comment type="caution">
    <text evidence="3">The sequence shown here is derived from an EMBL/GenBank/DDBJ whole genome shotgun (WGS) entry which is preliminary data.</text>
</comment>
<keyword evidence="2" id="KW-0812">Transmembrane</keyword>
<keyword evidence="1" id="KW-0853">WD repeat</keyword>
<dbReference type="Proteomes" id="UP001149079">
    <property type="component" value="Unassembled WGS sequence"/>
</dbReference>
<keyword evidence="4" id="KW-1185">Reference proteome</keyword>
<dbReference type="SMART" id="SM00320">
    <property type="entry name" value="WD40"/>
    <property type="match status" value="1"/>
</dbReference>
<feature type="transmembrane region" description="Helical" evidence="2">
    <location>
        <begin position="31"/>
        <end position="53"/>
    </location>
</feature>
<evidence type="ECO:0000313" key="3">
    <source>
        <dbReference type="EMBL" id="KAJ5144265.1"/>
    </source>
</evidence>